<evidence type="ECO:0000313" key="4">
    <source>
        <dbReference type="Proteomes" id="UP001596989"/>
    </source>
</evidence>
<evidence type="ECO:0000313" key="3">
    <source>
        <dbReference type="EMBL" id="MFD0961475.1"/>
    </source>
</evidence>
<keyword evidence="2" id="KW-1133">Transmembrane helix</keyword>
<protein>
    <submittedName>
        <fullName evidence="3">Uncharacterized protein</fullName>
    </submittedName>
</protein>
<keyword evidence="2" id="KW-0472">Membrane</keyword>
<dbReference type="Gene3D" id="2.60.120.560">
    <property type="entry name" value="Exo-inulinase, domain 1"/>
    <property type="match status" value="1"/>
</dbReference>
<organism evidence="3 4">
    <name type="scientific">Paenibacillus chungangensis</name>
    <dbReference type="NCBI Taxonomy" id="696535"/>
    <lineage>
        <taxon>Bacteria</taxon>
        <taxon>Bacillati</taxon>
        <taxon>Bacillota</taxon>
        <taxon>Bacilli</taxon>
        <taxon>Bacillales</taxon>
        <taxon>Paenibacillaceae</taxon>
        <taxon>Paenibacillus</taxon>
    </lineage>
</organism>
<feature type="compositionally biased region" description="Polar residues" evidence="1">
    <location>
        <begin position="163"/>
        <end position="175"/>
    </location>
</feature>
<dbReference type="RefSeq" id="WP_377567085.1">
    <property type="nucleotide sequence ID" value="NZ_JBHTJZ010000036.1"/>
</dbReference>
<dbReference type="InterPro" id="IPR013783">
    <property type="entry name" value="Ig-like_fold"/>
</dbReference>
<feature type="transmembrane region" description="Helical" evidence="2">
    <location>
        <begin position="7"/>
        <end position="25"/>
    </location>
</feature>
<comment type="caution">
    <text evidence="3">The sequence shown here is derived from an EMBL/GenBank/DDBJ whole genome shotgun (WGS) entry which is preliminary data.</text>
</comment>
<proteinExistence type="predicted"/>
<dbReference type="Gene3D" id="2.60.40.10">
    <property type="entry name" value="Immunoglobulins"/>
    <property type="match status" value="3"/>
</dbReference>
<sequence>MKRKKILSVGIIIAVITSLFYGIFINERIDAAPIIKEVEVSYNGVDDSEIIKGGSKYHYTAYKDMVANIDIPEIPGMKIVDLAWHWGSERDNNGVISAALGKKSWSGAYTITGEAFEVISEGNTSAQGWYAWDRYSLGSTGSGRIWYPGGGSELAFCNGVTESQTPAGNSLPSNNRDPRVPGPNYMPKYPGCKSEQLKLKATRNQPWQFVGDDKTWVNPVMVSWYKEDVEIDPSNDVRINEDVEILGPGGKTGYVDSDNNTAAREVKILDSEREKYEITYEQDFNTDTYNLPWAADYAQMNIYFAAFTVDIHSKTYRHYNKLIVTYDDEMPNIEESEVKVRHMVRSSPSGAFIKKNEDTFTYNEILPHTKSFEAEGSFGNVLGHSLSYTGYDASFTGGSTVEATLTETNKIAYVSFYYEQSLPQFTGDFDIVPNVINYRETFELVPRDFVMDGCTYISHRYRIERNGSASGTDSVSGQTKSSVFPYAKYPHVIGVGEHTVSIKMKTSCGESEWMAHKILTVNDIEGNNPPIFEAGWVPPGLHYKPYVKQIVPVGTKMDLVYLEQPEPYDPDGDLLVYKGFDFSEFNEWSKNIPDRGFESYNGYRNITLDTVGFFCGKVTIGDIWGLDTSRTACIDVVPPNPVPVITGSIEVIEGRPLKDELSSENSYSPYENRSIDHSRDEWSNKKSVYTTIGQQIVTLDVYDNTGLKSLSPAVHKINVKPDLPPIPTLKYTDVGVRNIDIGFTDESYSPDGDMIVAREFSLVYDKNNDGNFDEPATAITVDASGKFNLKPEKVGRYMIYVRVTEDWGKTALKGFPLEIINDAPTVSFHVESETAPPPAAGRVFTITPGQLMGNDWKNTNVGKSWSIDPLEQSLSTVNLFKTNAIKVSDNVNYDWRGVSLATADISPVRLLSDAPPIQLFESFTLVVEKNTSHGKESDLYVYSNGVEVRKMLRSEVSFVDYYSQLLYIRDSSKSIDEVFSFRGFALGEGALKSKPGRRAWNCISSNCWMAGTHSLLDYKPMYFNHDMKEVYTTKTYKRNDGTYVWNEGKDYSNNYSYDAPTVWKSKTDFQTDLSESNVKSDGTIYEHNFKGYDSKGNVYYESWDYHSGSESSRNYHGAYLTMLDGDTGEMVRNFYDGGTINWSDLSVGTGYRGKVVGNDAGNKIAYSFYNTTFSQNIHKIIVRNKSNGSIASQTDVGEYEEVVSSYKNLVITRQGDIIRARDFNNISTIKWQRNLGDKYQLLTTIIVSTNGFMYIVPNNTNVLKEIDLANGSVFNLNLPDFETTSLSLQLTREGDLKVSSWNKYVLISGKEPIRSSNYDVYGTFYSDKLPKLDNFIFSYKFKTNYFTDYDRYSGFSFRSQDNTYQNTFRVETSFDKLLLTKIESGVRSVVAEVNYSFDPHMYYNISVKTLHDSIKVYVNGVPLIDVSDDTFTSPGYFGLFSAAALTEFKDIVMTEVIATKETQENVVIVNEPVEYVTSYVDTEGDDLVQALSKWHYDHVEPYKFLDTGDGHYGLSALHGKKKIAPLSPDKLGLYRITYQVPDDPNRDYLYPSAVFDAYREYSNPYSQNIIVHRKPIAQFSLTVDGANKRVVWDDRSYDPDRYASDTRYSTENTGIDYRKTRGVMERRYYYITPSGEYVAEKLLTPTERGIHEVGLAVKDEYGAWSDYYVVTIDVTHIPAPNTPPVAGFTVNKKTAYRGDTITINSTAYDKEDGNRTKIKHYYYLKNMDTTDVELEVSTSRTSWSRVFHDFGTYRIRQLVEDSVGATDQAIDEIEIVNRIPVGHITVPSSSNASEPTKFTTLRPTFKWTYWDADGDAQKKYQLRIYRYGGYVMHESGVLNGADLEWTPLFDLMEKLNMYVQVRVYDGYDWSSWSPAKYFYIETNRPPTADFTWSPQPVYEGDNVTFASAVHDSDGDTLTLGYELTSPSGTKRNYSYTVHPPYPSTGPEYRMTELGAWRMKLSTSDGKRSPIVVDKTIHVLPLAIAGTVEHTEEWNDRRRQYNRNKSGNPETPRGEAVFWAGEKLVLKATTTETGTDTKASHVEVQFQSVTTTLQPAEAEADQWSGELWEESFLELEDGPYNVTFTAFYNNGTIKTATVTIEIKGNASSISGVHRVK</sequence>
<evidence type="ECO:0000256" key="2">
    <source>
        <dbReference type="SAM" id="Phobius"/>
    </source>
</evidence>
<dbReference type="SUPFAM" id="SSF49299">
    <property type="entry name" value="PKD domain"/>
    <property type="match status" value="1"/>
</dbReference>
<dbReference type="EMBL" id="JBHTJZ010000036">
    <property type="protein sequence ID" value="MFD0961475.1"/>
    <property type="molecule type" value="Genomic_DNA"/>
</dbReference>
<accession>A0ABW3HW17</accession>
<name>A0ABW3HW17_9BACL</name>
<keyword evidence="2" id="KW-0812">Transmembrane</keyword>
<evidence type="ECO:0000256" key="1">
    <source>
        <dbReference type="SAM" id="MobiDB-lite"/>
    </source>
</evidence>
<dbReference type="Pfam" id="PF25788">
    <property type="entry name" value="Ig_Rha78A_N"/>
    <property type="match status" value="1"/>
</dbReference>
<reference evidence="4" key="1">
    <citation type="journal article" date="2019" name="Int. J. Syst. Evol. Microbiol.">
        <title>The Global Catalogue of Microorganisms (GCM) 10K type strain sequencing project: providing services to taxonomists for standard genome sequencing and annotation.</title>
        <authorList>
            <consortium name="The Broad Institute Genomics Platform"/>
            <consortium name="The Broad Institute Genome Sequencing Center for Infectious Disease"/>
            <person name="Wu L."/>
            <person name="Ma J."/>
        </authorList>
    </citation>
    <scope>NUCLEOTIDE SEQUENCE [LARGE SCALE GENOMIC DNA]</scope>
    <source>
        <strain evidence="4">CCUG 59129</strain>
    </source>
</reference>
<gene>
    <name evidence="3" type="ORF">ACFQ2I_19150</name>
</gene>
<keyword evidence="4" id="KW-1185">Reference proteome</keyword>
<dbReference type="InterPro" id="IPR035986">
    <property type="entry name" value="PKD_dom_sf"/>
</dbReference>
<feature type="region of interest" description="Disordered" evidence="1">
    <location>
        <begin position="163"/>
        <end position="182"/>
    </location>
</feature>
<dbReference type="Proteomes" id="UP001596989">
    <property type="component" value="Unassembled WGS sequence"/>
</dbReference>